<organism evidence="7 8">
    <name type="scientific">Sphingobacterium corticibacter</name>
    <dbReference type="NCBI Taxonomy" id="2171749"/>
    <lineage>
        <taxon>Bacteria</taxon>
        <taxon>Pseudomonadati</taxon>
        <taxon>Bacteroidota</taxon>
        <taxon>Sphingobacteriia</taxon>
        <taxon>Sphingobacteriales</taxon>
        <taxon>Sphingobacteriaceae</taxon>
        <taxon>Sphingobacterium</taxon>
    </lineage>
</organism>
<dbReference type="PROSITE" id="PS00211">
    <property type="entry name" value="ABC_TRANSPORTER_1"/>
    <property type="match status" value="2"/>
</dbReference>
<dbReference type="RefSeq" id="WP_116776916.1">
    <property type="nucleotide sequence ID" value="NZ_QDKG01000007.1"/>
</dbReference>
<dbReference type="PANTHER" id="PTHR19211">
    <property type="entry name" value="ATP-BINDING TRANSPORT PROTEIN-RELATED"/>
    <property type="match status" value="1"/>
</dbReference>
<dbReference type="InterPro" id="IPR050611">
    <property type="entry name" value="ABCF"/>
</dbReference>
<protein>
    <submittedName>
        <fullName evidence="7">ABC transporter ATP-binding protein</fullName>
    </submittedName>
</protein>
<proteinExistence type="predicted"/>
<dbReference type="InterPro" id="IPR017871">
    <property type="entry name" value="ABC_transporter-like_CS"/>
</dbReference>
<gene>
    <name evidence="7" type="ORF">DC487_15650</name>
</gene>
<accession>A0A2T8HFF2</accession>
<dbReference type="InterPro" id="IPR003439">
    <property type="entry name" value="ABC_transporter-like_ATP-bd"/>
</dbReference>
<dbReference type="InterPro" id="IPR027417">
    <property type="entry name" value="P-loop_NTPase"/>
</dbReference>
<evidence type="ECO:0000256" key="5">
    <source>
        <dbReference type="SAM" id="MobiDB-lite"/>
    </source>
</evidence>
<dbReference type="Pfam" id="PF00005">
    <property type="entry name" value="ABC_tran"/>
    <property type="match status" value="2"/>
</dbReference>
<comment type="caution">
    <text evidence="7">The sequence shown here is derived from an EMBL/GenBank/DDBJ whole genome shotgun (WGS) entry which is preliminary data.</text>
</comment>
<keyword evidence="3 7" id="KW-0067">ATP-binding</keyword>
<reference evidence="7 8" key="1">
    <citation type="submission" date="2018-04" db="EMBL/GenBank/DDBJ databases">
        <title>Sphingobacterium cortibacter sp. nov.</title>
        <authorList>
            <person name="Li Y."/>
        </authorList>
    </citation>
    <scope>NUCLEOTIDE SEQUENCE [LARGE SCALE GENOMIC DNA]</scope>
    <source>
        <strain evidence="7 8">2c-3</strain>
    </source>
</reference>
<sequence>MLELQNITYILPNGSMLLSAANLTLPSRQKIGIVGKNGVGKSTLFRLIAGEITPQEGQIIRTATRVYVVPQHFVQFDQLTVAQALGVDGKISALHAILAGDSDEKHYEVLQDDWTIEEQCAQALARWKLTSEILNVHMHRLSGGEKTKIFLAGIAISEPDLVLLDEPTNHLDQWAREQLYAEVQRSNSCWAIISHDRVLLDKMERIVELEAGTLTNYTGNYTHYRAQRDAQAEILQQNIEQQQKELRKAKLVQRKTLERQQRSDARGQQKQERAGVARIMMNTLRNKAEQSTSKTKEVHADKIDRLQGSLRELRADRVDNSAIKVAFDPANMHTGKLLFEGKQLQVRYNNMPLWAEQGIDLRIVSGDRLHIHGMNGSGKSTLLKLFLGKLEPDSGQVFRAESRILYLDQDYSAINPTESVLEQAQSCNVHGLEEHEVKTLLARHLFHTDDWAKPGSVLSGGECMRLLLCQMAIRQEAPDMLVLDEPTNNLDLFSLEILTNAIRDYQGTLVVVSHDASFVDELGITQTLAL</sequence>
<evidence type="ECO:0000256" key="4">
    <source>
        <dbReference type="SAM" id="Coils"/>
    </source>
</evidence>
<evidence type="ECO:0000313" key="7">
    <source>
        <dbReference type="EMBL" id="PVH24168.1"/>
    </source>
</evidence>
<feature type="compositionally biased region" description="Basic and acidic residues" evidence="5">
    <location>
        <begin position="255"/>
        <end position="273"/>
    </location>
</feature>
<dbReference type="Proteomes" id="UP000245627">
    <property type="component" value="Unassembled WGS sequence"/>
</dbReference>
<feature type="region of interest" description="Disordered" evidence="5">
    <location>
        <begin position="254"/>
        <end position="273"/>
    </location>
</feature>
<dbReference type="OrthoDB" id="9804035at2"/>
<keyword evidence="8" id="KW-1185">Reference proteome</keyword>
<dbReference type="PANTHER" id="PTHR19211:SF6">
    <property type="entry name" value="BLL7188 PROTEIN"/>
    <property type="match status" value="1"/>
</dbReference>
<feature type="domain" description="ABC transporter" evidence="6">
    <location>
        <begin position="2"/>
        <end position="236"/>
    </location>
</feature>
<dbReference type="AlphaFoldDB" id="A0A2T8HFF2"/>
<dbReference type="SMART" id="SM00382">
    <property type="entry name" value="AAA"/>
    <property type="match status" value="2"/>
</dbReference>
<dbReference type="GO" id="GO:0016887">
    <property type="term" value="F:ATP hydrolysis activity"/>
    <property type="evidence" value="ECO:0007669"/>
    <property type="project" value="InterPro"/>
</dbReference>
<keyword evidence="1" id="KW-0677">Repeat</keyword>
<keyword evidence="2" id="KW-0547">Nucleotide-binding</keyword>
<name>A0A2T8HFF2_9SPHI</name>
<dbReference type="InterPro" id="IPR003593">
    <property type="entry name" value="AAA+_ATPase"/>
</dbReference>
<keyword evidence="4" id="KW-0175">Coiled coil</keyword>
<dbReference type="PROSITE" id="PS50893">
    <property type="entry name" value="ABC_TRANSPORTER_2"/>
    <property type="match status" value="1"/>
</dbReference>
<dbReference type="FunFam" id="3.40.50.300:FF:001320">
    <property type="entry name" value="Heme ABC transporter ATP-binding protein"/>
    <property type="match status" value="1"/>
</dbReference>
<dbReference type="SUPFAM" id="SSF52540">
    <property type="entry name" value="P-loop containing nucleoside triphosphate hydrolases"/>
    <property type="match status" value="2"/>
</dbReference>
<feature type="coiled-coil region" evidence="4">
    <location>
        <begin position="225"/>
        <end position="252"/>
    </location>
</feature>
<evidence type="ECO:0000256" key="1">
    <source>
        <dbReference type="ARBA" id="ARBA00022737"/>
    </source>
</evidence>
<dbReference type="Gene3D" id="3.40.50.300">
    <property type="entry name" value="P-loop containing nucleotide triphosphate hydrolases"/>
    <property type="match status" value="2"/>
</dbReference>
<evidence type="ECO:0000256" key="2">
    <source>
        <dbReference type="ARBA" id="ARBA00022741"/>
    </source>
</evidence>
<evidence type="ECO:0000259" key="6">
    <source>
        <dbReference type="PROSITE" id="PS50893"/>
    </source>
</evidence>
<evidence type="ECO:0000256" key="3">
    <source>
        <dbReference type="ARBA" id="ARBA00022840"/>
    </source>
</evidence>
<dbReference type="GO" id="GO:0005524">
    <property type="term" value="F:ATP binding"/>
    <property type="evidence" value="ECO:0007669"/>
    <property type="project" value="UniProtKB-KW"/>
</dbReference>
<evidence type="ECO:0000313" key="8">
    <source>
        <dbReference type="Proteomes" id="UP000245627"/>
    </source>
</evidence>
<dbReference type="EMBL" id="QDKG01000007">
    <property type="protein sequence ID" value="PVH24168.1"/>
    <property type="molecule type" value="Genomic_DNA"/>
</dbReference>
<dbReference type="CDD" id="cd03221">
    <property type="entry name" value="ABCF_EF-3"/>
    <property type="match status" value="2"/>
</dbReference>